<comment type="caution">
    <text evidence="1">The sequence shown here is derived from an EMBL/GenBank/DDBJ whole genome shotgun (WGS) entry which is preliminary data.</text>
</comment>
<reference evidence="1 2" key="1">
    <citation type="submission" date="2017-11" db="EMBL/GenBank/DDBJ databases">
        <title>De-novo sequencing of pomegranate (Punica granatum L.) genome.</title>
        <authorList>
            <person name="Akparov Z."/>
            <person name="Amiraslanov A."/>
            <person name="Hajiyeva S."/>
            <person name="Abbasov M."/>
            <person name="Kaur K."/>
            <person name="Hamwieh A."/>
            <person name="Solovyev V."/>
            <person name="Salamov A."/>
            <person name="Braich B."/>
            <person name="Kosarev P."/>
            <person name="Mahmoud A."/>
            <person name="Hajiyev E."/>
            <person name="Babayeva S."/>
            <person name="Izzatullayeva V."/>
            <person name="Mammadov A."/>
            <person name="Mammadov A."/>
            <person name="Sharifova S."/>
            <person name="Ojaghi J."/>
            <person name="Eynullazada K."/>
            <person name="Bayramov B."/>
            <person name="Abdulazimova A."/>
            <person name="Shahmuradov I."/>
        </authorList>
    </citation>
    <scope>NUCLEOTIDE SEQUENCE [LARGE SCALE GENOMIC DNA]</scope>
    <source>
        <strain evidence="2">cv. AG2017</strain>
        <tissue evidence="1">Leaf</tissue>
    </source>
</reference>
<protein>
    <submittedName>
        <fullName evidence="1">Uncharacterized protein</fullName>
    </submittedName>
</protein>
<keyword evidence="2" id="KW-1185">Reference proteome</keyword>
<proteinExistence type="predicted"/>
<accession>A0A2I0HUH1</accession>
<dbReference type="AlphaFoldDB" id="A0A2I0HUH1"/>
<gene>
    <name evidence="1" type="ORF">CRG98_044242</name>
</gene>
<dbReference type="EMBL" id="PGOL01005381">
    <property type="protein sequence ID" value="PKI35365.1"/>
    <property type="molecule type" value="Genomic_DNA"/>
</dbReference>
<evidence type="ECO:0000313" key="2">
    <source>
        <dbReference type="Proteomes" id="UP000233551"/>
    </source>
</evidence>
<organism evidence="1 2">
    <name type="scientific">Punica granatum</name>
    <name type="common">Pomegranate</name>
    <dbReference type="NCBI Taxonomy" id="22663"/>
    <lineage>
        <taxon>Eukaryota</taxon>
        <taxon>Viridiplantae</taxon>
        <taxon>Streptophyta</taxon>
        <taxon>Embryophyta</taxon>
        <taxon>Tracheophyta</taxon>
        <taxon>Spermatophyta</taxon>
        <taxon>Magnoliopsida</taxon>
        <taxon>eudicotyledons</taxon>
        <taxon>Gunneridae</taxon>
        <taxon>Pentapetalae</taxon>
        <taxon>rosids</taxon>
        <taxon>malvids</taxon>
        <taxon>Myrtales</taxon>
        <taxon>Lythraceae</taxon>
        <taxon>Punica</taxon>
    </lineage>
</organism>
<sequence length="61" mass="6624">MDRDLWGRLGRVDRRELGWADASWAGLTRAGPTELLLDRARLPLDTGWAATCAGPESSCPG</sequence>
<dbReference type="Proteomes" id="UP000233551">
    <property type="component" value="Unassembled WGS sequence"/>
</dbReference>
<name>A0A2I0HUH1_PUNGR</name>
<evidence type="ECO:0000313" key="1">
    <source>
        <dbReference type="EMBL" id="PKI35365.1"/>
    </source>
</evidence>